<proteinExistence type="predicted"/>
<dbReference type="GeneID" id="22896676"/>
<dbReference type="SUPFAM" id="SSF50370">
    <property type="entry name" value="Ricin B-like lectins"/>
    <property type="match status" value="1"/>
</dbReference>
<dbReference type="Gene3D" id="1.10.287.2610">
    <property type="match status" value="1"/>
</dbReference>
<evidence type="ECO:0008006" key="5">
    <source>
        <dbReference type="Google" id="ProtNLM"/>
    </source>
</evidence>
<dbReference type="RefSeq" id="XP_011125786.1">
    <property type="nucleotide sequence ID" value="XM_011127484.1"/>
</dbReference>
<evidence type="ECO:0000256" key="2">
    <source>
        <dbReference type="SAM" id="MobiDB-lite"/>
    </source>
</evidence>
<comment type="caution">
    <text evidence="3">The sequence shown here is derived from an EMBL/GenBank/DDBJ whole genome shotgun (WGS) entry which is preliminary data.</text>
</comment>
<accession>G1XMS4</accession>
<gene>
    <name evidence="3" type="ORF">AOL_s00169g127</name>
</gene>
<feature type="coiled-coil region" evidence="1">
    <location>
        <begin position="36"/>
        <end position="133"/>
    </location>
</feature>
<feature type="region of interest" description="Disordered" evidence="2">
    <location>
        <begin position="1"/>
        <end position="21"/>
    </location>
</feature>
<dbReference type="OrthoDB" id="5379911at2759"/>
<dbReference type="EMBL" id="ADOT01000259">
    <property type="protein sequence ID" value="EGX45521.1"/>
    <property type="molecule type" value="Genomic_DNA"/>
</dbReference>
<name>G1XMS4_ARTOA</name>
<dbReference type="AlphaFoldDB" id="G1XMS4"/>
<dbReference type="OMA" id="ITSTECG"/>
<evidence type="ECO:0000256" key="1">
    <source>
        <dbReference type="SAM" id="Coils"/>
    </source>
</evidence>
<dbReference type="eggNOG" id="ENOG502SZSX">
    <property type="taxonomic scope" value="Eukaryota"/>
</dbReference>
<dbReference type="Proteomes" id="UP000008784">
    <property type="component" value="Unassembled WGS sequence"/>
</dbReference>
<sequence length="345" mass="38239">METTLQTQHSSNRQPSADVDSSVSVFRYDSNNVAAIQNARLQRKRAEEAARRHAEEMEAAARNLASEIGSKEQAVKELIALRSEYDALQSKYSSVNSSLKGLETSLKAKNDELAGVKREVEIAKKEVVDIRSDCETLRTSQSSSNNTLLIANNEKTRLMTQIKDLTSYMNFALATSIREMESLPSNTNNGLENCLPSRYNGSMVFIVNLKNGMLLDPRKDSGTTVQSWTYSEGFADQMLKLSKIDGSGVWVISCPLMNSKRFYFGSEGPSVELKTAPSLPGSQDYWFIGRDSSSSHKGSWVIKNVQFKTYIGPYDGTSEVGGRITSHIFNQTGNPQWAIIPITFA</sequence>
<dbReference type="InParanoid" id="G1XMS4"/>
<protein>
    <recommendedName>
        <fullName evidence="5">Ricin B lectin domain-containing protein</fullName>
    </recommendedName>
</protein>
<dbReference type="InterPro" id="IPR035992">
    <property type="entry name" value="Ricin_B-like_lectins"/>
</dbReference>
<organism evidence="3 4">
    <name type="scientific">Arthrobotrys oligospora (strain ATCC 24927 / CBS 115.81 / DSM 1491)</name>
    <name type="common">Nematode-trapping fungus</name>
    <name type="synonym">Didymozoophaga oligospora</name>
    <dbReference type="NCBI Taxonomy" id="756982"/>
    <lineage>
        <taxon>Eukaryota</taxon>
        <taxon>Fungi</taxon>
        <taxon>Dikarya</taxon>
        <taxon>Ascomycota</taxon>
        <taxon>Pezizomycotina</taxon>
        <taxon>Orbiliomycetes</taxon>
        <taxon>Orbiliales</taxon>
        <taxon>Orbiliaceae</taxon>
        <taxon>Orbilia</taxon>
        <taxon>Orbilia oligospora</taxon>
    </lineage>
</organism>
<keyword evidence="4" id="KW-1185">Reference proteome</keyword>
<evidence type="ECO:0000313" key="3">
    <source>
        <dbReference type="EMBL" id="EGX45521.1"/>
    </source>
</evidence>
<keyword evidence="1" id="KW-0175">Coiled coil</keyword>
<evidence type="ECO:0000313" key="4">
    <source>
        <dbReference type="Proteomes" id="UP000008784"/>
    </source>
</evidence>
<reference evidence="3 4" key="1">
    <citation type="journal article" date="2011" name="PLoS Pathog.">
        <title>Genomic and proteomic analyses of the fungus Arthrobotrys oligospora provide insights into nematode-trap formation.</title>
        <authorList>
            <person name="Yang J."/>
            <person name="Wang L."/>
            <person name="Ji X."/>
            <person name="Feng Y."/>
            <person name="Li X."/>
            <person name="Zou C."/>
            <person name="Xu J."/>
            <person name="Ren Y."/>
            <person name="Mi Q."/>
            <person name="Wu J."/>
            <person name="Liu S."/>
            <person name="Liu Y."/>
            <person name="Huang X."/>
            <person name="Wang H."/>
            <person name="Niu X."/>
            <person name="Li J."/>
            <person name="Liang L."/>
            <person name="Luo Y."/>
            <person name="Ji K."/>
            <person name="Zhou W."/>
            <person name="Yu Z."/>
            <person name="Li G."/>
            <person name="Liu Y."/>
            <person name="Li L."/>
            <person name="Qiao M."/>
            <person name="Feng L."/>
            <person name="Zhang K.-Q."/>
        </authorList>
    </citation>
    <scope>NUCLEOTIDE SEQUENCE [LARGE SCALE GENOMIC DNA]</scope>
    <source>
        <strain evidence="4">ATCC 24927 / CBS 115.81 / DSM 1491</strain>
    </source>
</reference>
<dbReference type="HOGENOM" id="CLU_804034_0_0_1"/>